<organism evidence="2">
    <name type="scientific">Penaeus monodon majanivirus A</name>
    <dbReference type="NCBI Taxonomy" id="2984271"/>
    <lineage>
        <taxon>Viruses</taxon>
        <taxon>Viruses incertae sedis</taxon>
        <taxon>Naldaviricetes</taxon>
        <taxon>Nimaviridae</taxon>
    </lineage>
</organism>
<evidence type="ECO:0000313" key="2">
    <source>
        <dbReference type="EMBL" id="BDT61925.1"/>
    </source>
</evidence>
<accession>A0A9C7EY37</accession>
<proteinExistence type="predicted"/>
<feature type="region of interest" description="Disordered" evidence="1">
    <location>
        <begin position="156"/>
        <end position="214"/>
    </location>
</feature>
<protein>
    <submittedName>
        <fullName evidence="2">Wsv133-like protein</fullName>
    </submittedName>
</protein>
<sequence>MAANREYVHILEGVKRDLLPPDIISDPDSEREKELLTQLAEEAAFVGFFSEIGLCTSNSLVAINSRLQKQSKTTISLQLGSHIGAEFEALQSNVLIDNHYKGLLPQNELDREMRFDRKHISHSKGGAVDPLWNHMVEFEKRKRKLHVFSVTANPLKYEKEPRERGEGQEEKEEEEDDDDEDDIDGDVAPIATADGDEDEDRKSDGSKRCKDATANWPLCDNCQCVARIGEKLGDVDDEREERLQ</sequence>
<feature type="compositionally biased region" description="Basic and acidic residues" evidence="1">
    <location>
        <begin position="156"/>
        <end position="168"/>
    </location>
</feature>
<name>A0A9C7EY37_9VIRU</name>
<reference evidence="2" key="1">
    <citation type="submission" date="2022-10" db="EMBL/GenBank/DDBJ databases">
        <title>Genome sequences of endogenous nimaviruses in decapod crustaceans.</title>
        <authorList>
            <person name="Kawato S."/>
            <person name="Nozaki R."/>
            <person name="Kondo H."/>
            <person name="Hirono I."/>
        </authorList>
    </citation>
    <scope>NUCLEOTIDE SEQUENCE</scope>
    <source>
        <strain evidence="2">Mikawa2016</strain>
    </source>
</reference>
<dbReference type="EMBL" id="LC738870">
    <property type="protein sequence ID" value="BDT61925.1"/>
    <property type="molecule type" value="Genomic_DNA"/>
</dbReference>
<evidence type="ECO:0000256" key="1">
    <source>
        <dbReference type="SAM" id="MobiDB-lite"/>
    </source>
</evidence>
<feature type="compositionally biased region" description="Acidic residues" evidence="1">
    <location>
        <begin position="169"/>
        <end position="185"/>
    </location>
</feature>
<feature type="compositionally biased region" description="Basic and acidic residues" evidence="1">
    <location>
        <begin position="200"/>
        <end position="211"/>
    </location>
</feature>